<protein>
    <recommendedName>
        <fullName evidence="5">DUF3551 domain-containing protein</fullName>
    </recommendedName>
</protein>
<feature type="signal peptide" evidence="2">
    <location>
        <begin position="1"/>
        <end position="23"/>
    </location>
</feature>
<keyword evidence="4" id="KW-1185">Reference proteome</keyword>
<feature type="region of interest" description="Disordered" evidence="1">
    <location>
        <begin position="25"/>
        <end position="48"/>
    </location>
</feature>
<dbReference type="AlphaFoldDB" id="A0A937CMY6"/>
<reference evidence="3" key="1">
    <citation type="submission" date="2021-01" db="EMBL/GenBank/DDBJ databases">
        <title>Rhizobium sp. strain KVB221 16S ribosomal RNA gene Genome sequencing and assembly.</title>
        <authorList>
            <person name="Kang M."/>
        </authorList>
    </citation>
    <scope>NUCLEOTIDE SEQUENCE</scope>
    <source>
        <strain evidence="3">KVB221</strain>
    </source>
</reference>
<evidence type="ECO:0000256" key="2">
    <source>
        <dbReference type="SAM" id="SignalP"/>
    </source>
</evidence>
<evidence type="ECO:0000313" key="3">
    <source>
        <dbReference type="EMBL" id="MBL0370523.1"/>
    </source>
</evidence>
<keyword evidence="2" id="KW-0732">Signal</keyword>
<name>A0A937CMY6_9HYPH</name>
<evidence type="ECO:0000313" key="4">
    <source>
        <dbReference type="Proteomes" id="UP000633219"/>
    </source>
</evidence>
<accession>A0A937CMY6</accession>
<evidence type="ECO:0008006" key="5">
    <source>
        <dbReference type="Google" id="ProtNLM"/>
    </source>
</evidence>
<gene>
    <name evidence="3" type="ORF">JJB09_00650</name>
</gene>
<dbReference type="EMBL" id="JAEQNC010000001">
    <property type="protein sequence ID" value="MBL0370523.1"/>
    <property type="molecule type" value="Genomic_DNA"/>
</dbReference>
<dbReference type="RefSeq" id="WP_201651778.1">
    <property type="nucleotide sequence ID" value="NZ_JAEQNC010000001.1"/>
</dbReference>
<comment type="caution">
    <text evidence="3">The sequence shown here is derived from an EMBL/GenBank/DDBJ whole genome shotgun (WGS) entry which is preliminary data.</text>
</comment>
<sequence length="89" mass="9870">MNKVLKIALASAAAITFIVSASAGFGADRNNRDPNNPNGLSNGRGPSVEEREILDYGMTGSITRCESETWDQYGNCVIFDPEYRYQDRY</sequence>
<evidence type="ECO:0000256" key="1">
    <source>
        <dbReference type="SAM" id="MobiDB-lite"/>
    </source>
</evidence>
<organism evidence="3 4">
    <name type="scientific">Rhizobium setariae</name>
    <dbReference type="NCBI Taxonomy" id="2801340"/>
    <lineage>
        <taxon>Bacteria</taxon>
        <taxon>Pseudomonadati</taxon>
        <taxon>Pseudomonadota</taxon>
        <taxon>Alphaproteobacteria</taxon>
        <taxon>Hyphomicrobiales</taxon>
        <taxon>Rhizobiaceae</taxon>
        <taxon>Rhizobium/Agrobacterium group</taxon>
        <taxon>Rhizobium</taxon>
    </lineage>
</organism>
<dbReference type="Proteomes" id="UP000633219">
    <property type="component" value="Unassembled WGS sequence"/>
</dbReference>
<feature type="chain" id="PRO_5037036127" description="DUF3551 domain-containing protein" evidence="2">
    <location>
        <begin position="24"/>
        <end position="89"/>
    </location>
</feature>
<proteinExistence type="predicted"/>